<dbReference type="CDD" id="cd22954">
    <property type="entry name" value="PLL_lectin"/>
    <property type="match status" value="1"/>
</dbReference>
<dbReference type="AlphaFoldDB" id="B4VNK0"/>
<evidence type="ECO:0000256" key="1">
    <source>
        <dbReference type="SAM" id="MobiDB-lite"/>
    </source>
</evidence>
<dbReference type="Proteomes" id="UP000003835">
    <property type="component" value="Unassembled WGS sequence"/>
</dbReference>
<dbReference type="STRING" id="118168.MC7420_4602"/>
<feature type="domain" description="PLL-like beta propeller" evidence="2">
    <location>
        <begin position="267"/>
        <end position="323"/>
    </location>
</feature>
<proteinExistence type="predicted"/>
<gene>
    <name evidence="3" type="ORF">MC7420_4602</name>
</gene>
<dbReference type="Gene3D" id="2.120.10.70">
    <property type="entry name" value="Fucose-specific lectin"/>
    <property type="match status" value="2"/>
</dbReference>
<protein>
    <recommendedName>
        <fullName evidence="2">PLL-like beta propeller domain-containing protein</fullName>
    </recommendedName>
</protein>
<evidence type="ECO:0000313" key="4">
    <source>
        <dbReference type="Proteomes" id="UP000003835"/>
    </source>
</evidence>
<evidence type="ECO:0000313" key="3">
    <source>
        <dbReference type="EMBL" id="EDX76346.1"/>
    </source>
</evidence>
<dbReference type="Pfam" id="PF26607">
    <property type="entry name" value="DUF8189"/>
    <property type="match status" value="2"/>
</dbReference>
<dbReference type="EMBL" id="DS989846">
    <property type="protein sequence ID" value="EDX76346.1"/>
    <property type="molecule type" value="Genomic_DNA"/>
</dbReference>
<dbReference type="SUPFAM" id="SSF89372">
    <property type="entry name" value="Fucose-specific lectin"/>
    <property type="match status" value="1"/>
</dbReference>
<feature type="domain" description="PLL-like beta propeller" evidence="2">
    <location>
        <begin position="38"/>
        <end position="265"/>
    </location>
</feature>
<dbReference type="HOGENOM" id="CLU_735108_0_0_3"/>
<name>B4VNK0_9CYAN</name>
<reference evidence="3 4" key="1">
    <citation type="submission" date="2008-07" db="EMBL/GenBank/DDBJ databases">
        <authorList>
            <person name="Tandeau de Marsac N."/>
            <person name="Ferriera S."/>
            <person name="Johnson J."/>
            <person name="Kravitz S."/>
            <person name="Beeson K."/>
            <person name="Sutton G."/>
            <person name="Rogers Y.-H."/>
            <person name="Friedman R."/>
            <person name="Frazier M."/>
            <person name="Venter J.C."/>
        </authorList>
    </citation>
    <scope>NUCLEOTIDE SEQUENCE [LARGE SCALE GENOMIC DNA]</scope>
    <source>
        <strain evidence="3 4">PCC 7420</strain>
    </source>
</reference>
<dbReference type="eggNOG" id="COG1404">
    <property type="taxonomic scope" value="Bacteria"/>
</dbReference>
<dbReference type="OrthoDB" id="137105at2"/>
<keyword evidence="4" id="KW-1185">Reference proteome</keyword>
<dbReference type="RefSeq" id="WP_006100080.1">
    <property type="nucleotide sequence ID" value="NZ_DS989846.1"/>
</dbReference>
<sequence length="376" mass="41332">MQLTDRNETSLPEMPSVDGVTRDGISGKVQLFQKRAGQWSSWQKLGGTLISSPAVTAWGEEQMDVFAIGWDSQLYHKQYRDSKWSEWDSLGGLCIFSPAAVSRGENQIDVFAIGLDKHLYRKWRDGSSRWNDWEDLGGICIHGVAATSWGANRIDLFTVGTNSCLYHRSLEGSTWSGWKPLMTKGYQTQWQTNSTCIYAPAAVSGDKGRIGVVSVGIQNFIYYSWWDDSSDLITDWQYLGGHCLHGIAAASASNYINIFTIGTDREGTDNHLYHLSGDGSNWGSWESLGGTCIYAPAAVYRGKNRLDVFVIGTRNAMYQKSWVADVEGTTSPGNGDRVAELDIPAVAETLRLAALSGVPFIEGLEEIVAVPSGSSR</sequence>
<organism evidence="3 4">
    <name type="scientific">Coleofasciculus chthonoplastes PCC 7420</name>
    <dbReference type="NCBI Taxonomy" id="118168"/>
    <lineage>
        <taxon>Bacteria</taxon>
        <taxon>Bacillati</taxon>
        <taxon>Cyanobacteriota</taxon>
        <taxon>Cyanophyceae</taxon>
        <taxon>Coleofasciculales</taxon>
        <taxon>Coleofasciculaceae</taxon>
        <taxon>Coleofasciculus</taxon>
    </lineage>
</organism>
<feature type="region of interest" description="Disordered" evidence="1">
    <location>
        <begin position="1"/>
        <end position="22"/>
    </location>
</feature>
<dbReference type="InterPro" id="IPR058502">
    <property type="entry name" value="PLL-like_beta-prop"/>
</dbReference>
<accession>B4VNK0</accession>
<evidence type="ECO:0000259" key="2">
    <source>
        <dbReference type="Pfam" id="PF26607"/>
    </source>
</evidence>